<proteinExistence type="predicted"/>
<reference evidence="3 4" key="1">
    <citation type="submission" date="2020-08" db="EMBL/GenBank/DDBJ databases">
        <authorList>
            <person name="Newling K."/>
            <person name="Davey J."/>
            <person name="Forrester S."/>
        </authorList>
    </citation>
    <scope>NUCLEOTIDE SEQUENCE [LARGE SCALE GENOMIC DNA]</scope>
    <source>
        <strain evidence="4">Crithidia deanei Carvalho (ATCC PRA-265)</strain>
    </source>
</reference>
<feature type="compositionally biased region" description="Polar residues" evidence="1">
    <location>
        <begin position="73"/>
        <end position="85"/>
    </location>
</feature>
<evidence type="ECO:0000256" key="1">
    <source>
        <dbReference type="SAM" id="MobiDB-lite"/>
    </source>
</evidence>
<dbReference type="VEuPathDB" id="TriTrypDB:ADEAN_000120100"/>
<evidence type="ECO:0000256" key="2">
    <source>
        <dbReference type="SAM" id="Phobius"/>
    </source>
</evidence>
<name>A0A7G2C1V7_9TRYP</name>
<evidence type="ECO:0000313" key="4">
    <source>
        <dbReference type="Proteomes" id="UP000515908"/>
    </source>
</evidence>
<gene>
    <name evidence="3" type="ORF">ADEAN_000120100</name>
</gene>
<keyword evidence="2" id="KW-1133">Transmembrane helix</keyword>
<keyword evidence="2" id="KW-0812">Transmembrane</keyword>
<sequence>MRTMTLIESSTNPTRDSNSRIVRVDDYYNHDYNNLLENNDSTNRDGGTNGNSAVTVRTGRQDTNVAGGPSDVFVNSTSDNSSPLVQSSLPFSRFLYTEQVQIRKRNQKSKKNSVTSTENSTANRTEDPDKYIKGKKKRIKVFHQLNADEQVLLAFSRLNMMDYLNSYDGDYYYQKVKHKGDKTLLREEELDHLCHVMAGLPSILDAYRVEGGHRIDQIPKLTPGGIGFISNLKFVRFRRAQVALDHSLNILFRVAIILCFVFFALSFSFHLTGTGDPLTISNPSIEMFRYVSDSRVERVEFREEDYFISRLEDRNGTFFSIFDQTNPPNSITHLPGVQNVFRVVGINSNDGSGSTLYGEMYRTVPVRYVVISAFCLALAFGFIWYHDYGILKKRMW</sequence>
<keyword evidence="2" id="KW-0472">Membrane</keyword>
<dbReference type="EMBL" id="LR877146">
    <property type="protein sequence ID" value="CAD2213758.1"/>
    <property type="molecule type" value="Genomic_DNA"/>
</dbReference>
<accession>A0A7G2C1V7</accession>
<dbReference type="AlphaFoldDB" id="A0A7G2C1V7"/>
<keyword evidence="4" id="KW-1185">Reference proteome</keyword>
<feature type="region of interest" description="Disordered" evidence="1">
    <location>
        <begin position="35"/>
        <end position="85"/>
    </location>
</feature>
<feature type="transmembrane region" description="Helical" evidence="2">
    <location>
        <begin position="248"/>
        <end position="269"/>
    </location>
</feature>
<protein>
    <submittedName>
        <fullName evidence="3">Uncharacterized protein</fullName>
    </submittedName>
</protein>
<feature type="transmembrane region" description="Helical" evidence="2">
    <location>
        <begin position="366"/>
        <end position="385"/>
    </location>
</feature>
<dbReference type="Proteomes" id="UP000515908">
    <property type="component" value="Chromosome 02"/>
</dbReference>
<evidence type="ECO:0000313" key="3">
    <source>
        <dbReference type="EMBL" id="CAD2213758.1"/>
    </source>
</evidence>
<feature type="compositionally biased region" description="Polar residues" evidence="1">
    <location>
        <begin position="35"/>
        <end position="55"/>
    </location>
</feature>
<feature type="compositionally biased region" description="Polar residues" evidence="1">
    <location>
        <begin position="112"/>
        <end position="123"/>
    </location>
</feature>
<feature type="region of interest" description="Disordered" evidence="1">
    <location>
        <begin position="103"/>
        <end position="128"/>
    </location>
</feature>
<organism evidence="3 4">
    <name type="scientific">Angomonas deanei</name>
    <dbReference type="NCBI Taxonomy" id="59799"/>
    <lineage>
        <taxon>Eukaryota</taxon>
        <taxon>Discoba</taxon>
        <taxon>Euglenozoa</taxon>
        <taxon>Kinetoplastea</taxon>
        <taxon>Metakinetoplastina</taxon>
        <taxon>Trypanosomatida</taxon>
        <taxon>Trypanosomatidae</taxon>
        <taxon>Strigomonadinae</taxon>
        <taxon>Angomonas</taxon>
    </lineage>
</organism>